<evidence type="ECO:0000256" key="1">
    <source>
        <dbReference type="ARBA" id="ARBA00004196"/>
    </source>
</evidence>
<organism evidence="9 10">
    <name type="scientific">Salisediminibacterium halotolerans</name>
    <dbReference type="NCBI Taxonomy" id="517425"/>
    <lineage>
        <taxon>Bacteria</taxon>
        <taxon>Bacillati</taxon>
        <taxon>Bacillota</taxon>
        <taxon>Bacilli</taxon>
        <taxon>Bacillales</taxon>
        <taxon>Bacillaceae</taxon>
        <taxon>Salisediminibacterium</taxon>
    </lineage>
</organism>
<dbReference type="InterPro" id="IPR017896">
    <property type="entry name" value="4Fe4S_Fe-S-bd"/>
</dbReference>
<dbReference type="NCBIfam" id="TIGR01409">
    <property type="entry name" value="TAT_signal_seq"/>
    <property type="match status" value="1"/>
</dbReference>
<dbReference type="Proteomes" id="UP000199318">
    <property type="component" value="Unassembled WGS sequence"/>
</dbReference>
<dbReference type="Gene3D" id="3.30.70.20">
    <property type="match status" value="2"/>
</dbReference>
<keyword evidence="7" id="KW-0812">Transmembrane</keyword>
<evidence type="ECO:0000313" key="10">
    <source>
        <dbReference type="Proteomes" id="UP000199318"/>
    </source>
</evidence>
<keyword evidence="7" id="KW-1133">Transmembrane helix</keyword>
<dbReference type="PROSITE" id="PS51379">
    <property type="entry name" value="4FE4S_FER_2"/>
    <property type="match status" value="2"/>
</dbReference>
<dbReference type="PROSITE" id="PS51318">
    <property type="entry name" value="TAT"/>
    <property type="match status" value="1"/>
</dbReference>
<gene>
    <name evidence="9" type="ORF">SAMN05444126_101114</name>
</gene>
<dbReference type="InterPro" id="IPR006311">
    <property type="entry name" value="TAT_signal"/>
</dbReference>
<name>A0A1H9P7Y3_9BACI</name>
<reference evidence="10" key="1">
    <citation type="submission" date="2016-10" db="EMBL/GenBank/DDBJ databases">
        <authorList>
            <person name="de Groot N.N."/>
        </authorList>
    </citation>
    <scope>NUCLEOTIDE SEQUENCE [LARGE SCALE GENOMIC DNA]</scope>
    <source>
        <strain evidence="10">10nlg</strain>
    </source>
</reference>
<keyword evidence="3" id="KW-0479">Metal-binding</keyword>
<dbReference type="PANTHER" id="PTHR43545:SF4">
    <property type="entry name" value="IRON-SULFUR PROTEIN"/>
    <property type="match status" value="1"/>
</dbReference>
<evidence type="ECO:0000256" key="3">
    <source>
        <dbReference type="ARBA" id="ARBA00022723"/>
    </source>
</evidence>
<evidence type="ECO:0000256" key="5">
    <source>
        <dbReference type="ARBA" id="ARBA00023004"/>
    </source>
</evidence>
<dbReference type="GO" id="GO:0046872">
    <property type="term" value="F:metal ion binding"/>
    <property type="evidence" value="ECO:0007669"/>
    <property type="project" value="UniProtKB-KW"/>
</dbReference>
<dbReference type="OrthoDB" id="9779457at2"/>
<dbReference type="Pfam" id="PF13247">
    <property type="entry name" value="Fer4_11"/>
    <property type="match status" value="1"/>
</dbReference>
<dbReference type="EMBL" id="FOGV01000001">
    <property type="protein sequence ID" value="SER44300.1"/>
    <property type="molecule type" value="Genomic_DNA"/>
</dbReference>
<comment type="subcellular location">
    <subcellularLocation>
        <location evidence="1">Cell envelope</location>
    </subcellularLocation>
</comment>
<dbReference type="STRING" id="1464123.SAMN05444126_101114"/>
<feature type="domain" description="4Fe-4S ferredoxin-type" evidence="8">
    <location>
        <begin position="150"/>
        <end position="179"/>
    </location>
</feature>
<evidence type="ECO:0000259" key="8">
    <source>
        <dbReference type="PROSITE" id="PS51379"/>
    </source>
</evidence>
<dbReference type="RefSeq" id="WP_093071582.1">
    <property type="nucleotide sequence ID" value="NZ_FOGV01000001.1"/>
</dbReference>
<evidence type="ECO:0000256" key="2">
    <source>
        <dbReference type="ARBA" id="ARBA00022485"/>
    </source>
</evidence>
<dbReference type="GO" id="GO:0030313">
    <property type="term" value="C:cell envelope"/>
    <property type="evidence" value="ECO:0007669"/>
    <property type="project" value="UniProtKB-SubCell"/>
</dbReference>
<keyword evidence="5" id="KW-0408">Iron</keyword>
<dbReference type="AlphaFoldDB" id="A0A1H9P7Y3"/>
<accession>A0A1H9P7Y3</accession>
<proteinExistence type="predicted"/>
<evidence type="ECO:0000256" key="6">
    <source>
        <dbReference type="ARBA" id="ARBA00023014"/>
    </source>
</evidence>
<dbReference type="PANTHER" id="PTHR43545">
    <property type="entry name" value="FORMATE DEHYDROGENASE, NITRATE-INDUCIBLE, IRON-SULFUR SUBUNIT"/>
    <property type="match status" value="1"/>
</dbReference>
<evidence type="ECO:0000313" key="9">
    <source>
        <dbReference type="EMBL" id="SER44300.1"/>
    </source>
</evidence>
<dbReference type="GO" id="GO:0051539">
    <property type="term" value="F:4 iron, 4 sulfur cluster binding"/>
    <property type="evidence" value="ECO:0007669"/>
    <property type="project" value="UniProtKB-KW"/>
</dbReference>
<keyword evidence="6" id="KW-0411">Iron-sulfur</keyword>
<dbReference type="InterPro" id="IPR019546">
    <property type="entry name" value="TAT_signal_bac_arc"/>
</dbReference>
<keyword evidence="7" id="KW-0472">Membrane</keyword>
<feature type="domain" description="4Fe-4S ferredoxin-type" evidence="8">
    <location>
        <begin position="118"/>
        <end position="149"/>
    </location>
</feature>
<keyword evidence="4" id="KW-0677">Repeat</keyword>
<sequence length="342" mass="37864">MDRRNFLKRASAATAAAAVVTTQSKWAVASGGEKSKQIGSIIDLTKCDGCEHKDTPLCVTACKTKNADRFPQPAGEIMDYWPRDHHEDWSNEQDRTDQLTPYNWTFVDTVSVEHNGESKKVHVPRRCMHCDDATCQKLCPFGVIYKSERGAVEIDEDFCMGGAKCRSSCPWDIPQRQAGVGIYKDLLPQLAGGGVMYKCDMCDDLLAIGERPACETSCPQDAITFGPLESIRQEARQRAEQMNGYVYGDMENGGTHTFYVSEVPYEKIDEAIKKEKAAQPENMPGRPHMEPEFDNLLDTAHGFTLAMAIAPFAGAAAAGITAYKTMKGEKNKEVIIDESEKE</sequence>
<keyword evidence="2" id="KW-0004">4Fe-4S</keyword>
<keyword evidence="10" id="KW-1185">Reference proteome</keyword>
<evidence type="ECO:0000256" key="7">
    <source>
        <dbReference type="SAM" id="Phobius"/>
    </source>
</evidence>
<comment type="caution">
    <text evidence="9">The sequence shown here is derived from an EMBL/GenBank/DDBJ whole genome shotgun (WGS) entry which is preliminary data.</text>
</comment>
<evidence type="ECO:0000256" key="4">
    <source>
        <dbReference type="ARBA" id="ARBA00022737"/>
    </source>
</evidence>
<protein>
    <submittedName>
        <fullName evidence="9">Tat (Twin-arginine translocation) pathway signal sequence</fullName>
    </submittedName>
</protein>
<dbReference type="InterPro" id="IPR051555">
    <property type="entry name" value="FDH_Electron_Transfer_Unit"/>
</dbReference>
<dbReference type="SUPFAM" id="SSF54862">
    <property type="entry name" value="4Fe-4S ferredoxins"/>
    <property type="match status" value="1"/>
</dbReference>
<feature type="transmembrane region" description="Helical" evidence="7">
    <location>
        <begin position="303"/>
        <end position="323"/>
    </location>
</feature>